<evidence type="ECO:0000256" key="1">
    <source>
        <dbReference type="SAM" id="MobiDB-lite"/>
    </source>
</evidence>
<evidence type="ECO:0000313" key="2">
    <source>
        <dbReference type="EMBL" id="GIH40587.1"/>
    </source>
</evidence>
<feature type="compositionally biased region" description="Acidic residues" evidence="1">
    <location>
        <begin position="287"/>
        <end position="299"/>
    </location>
</feature>
<feature type="region of interest" description="Disordered" evidence="1">
    <location>
        <begin position="603"/>
        <end position="657"/>
    </location>
</feature>
<feature type="compositionally biased region" description="Pro residues" evidence="1">
    <location>
        <begin position="555"/>
        <end position="572"/>
    </location>
</feature>
<dbReference type="EMBL" id="BOOC01000014">
    <property type="protein sequence ID" value="GIH40587.1"/>
    <property type="molecule type" value="Genomic_DNA"/>
</dbReference>
<organism evidence="2 3">
    <name type="scientific">Microbispora corallina</name>
    <dbReference type="NCBI Taxonomy" id="83302"/>
    <lineage>
        <taxon>Bacteria</taxon>
        <taxon>Bacillati</taxon>
        <taxon>Actinomycetota</taxon>
        <taxon>Actinomycetes</taxon>
        <taxon>Streptosporangiales</taxon>
        <taxon>Streptosporangiaceae</taxon>
        <taxon>Microbispora</taxon>
    </lineage>
</organism>
<accession>A0ABQ4G0J3</accession>
<feature type="region of interest" description="Disordered" evidence="1">
    <location>
        <begin position="542"/>
        <end position="588"/>
    </location>
</feature>
<keyword evidence="3" id="KW-1185">Reference proteome</keyword>
<feature type="compositionally biased region" description="Basic and acidic residues" evidence="1">
    <location>
        <begin position="274"/>
        <end position="286"/>
    </location>
</feature>
<proteinExistence type="predicted"/>
<gene>
    <name evidence="2" type="ORF">Mco01_35870</name>
</gene>
<evidence type="ECO:0000313" key="3">
    <source>
        <dbReference type="Proteomes" id="UP000603904"/>
    </source>
</evidence>
<dbReference type="Proteomes" id="UP000603904">
    <property type="component" value="Unassembled WGS sequence"/>
</dbReference>
<reference evidence="2 3" key="1">
    <citation type="submission" date="2021-01" db="EMBL/GenBank/DDBJ databases">
        <title>Whole genome shotgun sequence of Microbispora corallina NBRC 16416.</title>
        <authorList>
            <person name="Komaki H."/>
            <person name="Tamura T."/>
        </authorList>
    </citation>
    <scope>NUCLEOTIDE SEQUENCE [LARGE SCALE GENOMIC DNA]</scope>
    <source>
        <strain evidence="2 3">NBRC 16416</strain>
    </source>
</reference>
<dbReference type="RefSeq" id="WP_204057975.1">
    <property type="nucleotide sequence ID" value="NZ_BAAAGP010000009.1"/>
</dbReference>
<feature type="region of interest" description="Disordered" evidence="1">
    <location>
        <begin position="190"/>
        <end position="218"/>
    </location>
</feature>
<feature type="compositionally biased region" description="Low complexity" evidence="1">
    <location>
        <begin position="603"/>
        <end position="638"/>
    </location>
</feature>
<comment type="caution">
    <text evidence="2">The sequence shown here is derived from an EMBL/GenBank/DDBJ whole genome shotgun (WGS) entry which is preliminary data.</text>
</comment>
<name>A0ABQ4G0J3_9ACTN</name>
<feature type="region of interest" description="Disordered" evidence="1">
    <location>
        <begin position="261"/>
        <end position="365"/>
    </location>
</feature>
<protein>
    <submittedName>
        <fullName evidence="2">Uncharacterized protein</fullName>
    </submittedName>
</protein>
<feature type="compositionally biased region" description="Acidic residues" evidence="1">
    <location>
        <begin position="307"/>
        <end position="350"/>
    </location>
</feature>
<sequence length="824" mass="86487">MNFCLSDLVPPLRWSDAARIALLTGRPGLPDAWWRSLPVHRVLAVLEPEGLGELLTDLALEHWPAAAVGDVLPALHVLDPDEADDPQVAIALDRAGSWPGLLALSGRELADQPFIRARPVLTALFTAVFVRLSPSPVHRDEPAVPPVGHTAAARIASVAAPLVSAPAAVEAHDGQDAGAHAGVDGHDARVTAERSGPSAGDGRAPVDHDEPGQSDAADHQVAAGELGEADHASERDIADHRLGEGHHADQQVAADELGEADHRLGDDDDADERDADHHLGEGHDADQQDAADEPGEADDAGERDADDRLDDGDDADDQDVAEDHDEPGEGDDRDGDERDADDELGEEDDLGGAPGPETVPEQPVGYDFPALLDAAFADLDDQTWMVAQNRVFSDTPTPVEALAKLLGVTPAVLETVETALRARVVAWLATPEAEPYVAHLTWLTATLGAAAPRASLLDAADWHRHDLRSLEVPAWQVVLATLPDHRLQGDWLVSGDVDDLRSRTRTLFEAEERTPTVSRARELVASLGVRPEAAQEWLESVPHLGAPGGANGVHPPSPAPAAPSAFTPPPRPLSSRQPFPSREPVSAREPFAPAVPAASGVPVAPGASAASGVSAASGASGERGAAGPGPAASPAASGQRRRFGAAPGAPERPQGQLKDVSLTRRCFRQPDGRWWLRVDVTADHLDGGEVPLPTGFAAYVGLHPGDSRTVRSAAGEVAVAWHARPALGSLQRILGEVAAEEGSHIFLTLSEEGMLRVRHLPAAAGGDDTSRALRLVGYTAPGGTQDQAVRVIATRIGLSGPAGRAELLTRLRERGDRDLLSLMG</sequence>